<feature type="non-terminal residue" evidence="2">
    <location>
        <position position="1"/>
    </location>
</feature>
<dbReference type="AlphaFoldDB" id="A0AAV6N912"/>
<sequence>MRNLNLLSDCLVKEKERLESMGAKQILSSTKPRRQMSAEGSTVDRDRQPSQPCLLGSSQRIKWTAVREKQKTVQLLEEKARQENSSSFNFRFGGLKLFFYILWENQILIIVESPRWAL</sequence>
<reference evidence="2 3" key="1">
    <citation type="journal article" date="2021" name="Hortic Res">
        <title>The domestication of Cucurbita argyrosperma as revealed by the genome of its wild relative.</title>
        <authorList>
            <person name="Barrera-Redondo J."/>
            <person name="Sanchez-de la Vega G."/>
            <person name="Aguirre-Liguori J.A."/>
            <person name="Castellanos-Morales G."/>
            <person name="Gutierrez-Guerrero Y.T."/>
            <person name="Aguirre-Dugua X."/>
            <person name="Aguirre-Planter E."/>
            <person name="Tenaillon M.I."/>
            <person name="Lira-Saade R."/>
            <person name="Eguiarte L.E."/>
        </authorList>
    </citation>
    <scope>NUCLEOTIDE SEQUENCE [LARGE SCALE GENOMIC DNA]</scope>
    <source>
        <strain evidence="2">JBR-2021</strain>
    </source>
</reference>
<feature type="region of interest" description="Disordered" evidence="1">
    <location>
        <begin position="22"/>
        <end position="54"/>
    </location>
</feature>
<dbReference type="EMBL" id="JAGKQH010000008">
    <property type="protein sequence ID" value="KAG6593994.1"/>
    <property type="molecule type" value="Genomic_DNA"/>
</dbReference>
<dbReference type="Proteomes" id="UP000685013">
    <property type="component" value="Chromosome 8"/>
</dbReference>
<evidence type="ECO:0000256" key="1">
    <source>
        <dbReference type="SAM" id="MobiDB-lite"/>
    </source>
</evidence>
<protein>
    <submittedName>
        <fullName evidence="2">Uncharacterized protein</fullName>
    </submittedName>
</protein>
<accession>A0AAV6N912</accession>
<proteinExistence type="predicted"/>
<evidence type="ECO:0000313" key="3">
    <source>
        <dbReference type="Proteomes" id="UP000685013"/>
    </source>
</evidence>
<gene>
    <name evidence="2" type="ORF">SDJN03_13470</name>
</gene>
<name>A0AAV6N912_9ROSI</name>
<evidence type="ECO:0000313" key="2">
    <source>
        <dbReference type="EMBL" id="KAG6593994.1"/>
    </source>
</evidence>
<keyword evidence="3" id="KW-1185">Reference proteome</keyword>
<organism evidence="2 3">
    <name type="scientific">Cucurbita argyrosperma subsp. sororia</name>
    <dbReference type="NCBI Taxonomy" id="37648"/>
    <lineage>
        <taxon>Eukaryota</taxon>
        <taxon>Viridiplantae</taxon>
        <taxon>Streptophyta</taxon>
        <taxon>Embryophyta</taxon>
        <taxon>Tracheophyta</taxon>
        <taxon>Spermatophyta</taxon>
        <taxon>Magnoliopsida</taxon>
        <taxon>eudicotyledons</taxon>
        <taxon>Gunneridae</taxon>
        <taxon>Pentapetalae</taxon>
        <taxon>rosids</taxon>
        <taxon>fabids</taxon>
        <taxon>Cucurbitales</taxon>
        <taxon>Cucurbitaceae</taxon>
        <taxon>Cucurbiteae</taxon>
        <taxon>Cucurbita</taxon>
    </lineage>
</organism>
<comment type="caution">
    <text evidence="2">The sequence shown here is derived from an EMBL/GenBank/DDBJ whole genome shotgun (WGS) entry which is preliminary data.</text>
</comment>